<organism evidence="1 2">
    <name type="scientific">Bacillus phage vB_BanS_Chewbecca</name>
    <dbReference type="NCBI Taxonomy" id="2894786"/>
    <lineage>
        <taxon>Viruses</taxon>
        <taxon>Duplodnaviria</taxon>
        <taxon>Heunggongvirae</taxon>
        <taxon>Uroviricota</taxon>
        <taxon>Caudoviricetes</taxon>
        <taxon>Joanripponvirinae</taxon>
        <taxon>Tsamsavirus</taxon>
        <taxon>Tsamsavirus chewbecca</taxon>
    </lineage>
</organism>
<dbReference type="Proteomes" id="UP000827751">
    <property type="component" value="Segment"/>
</dbReference>
<dbReference type="EMBL" id="OK499972">
    <property type="protein sequence ID" value="UGO46256.1"/>
    <property type="molecule type" value="Genomic_DNA"/>
</dbReference>
<evidence type="ECO:0000313" key="1">
    <source>
        <dbReference type="EMBL" id="UGO46256.1"/>
    </source>
</evidence>
<protein>
    <submittedName>
        <fullName evidence="1">Uncharacterized protein</fullName>
    </submittedName>
</protein>
<accession>A0AAE8YP10</accession>
<proteinExistence type="predicted"/>
<reference evidence="1 2" key="1">
    <citation type="submission" date="2021-10" db="EMBL/GenBank/DDBJ databases">
        <authorList>
            <person name="Lavering E.D."/>
            <person name="James R."/>
            <person name="Fairhom J.D."/>
            <person name="Ogilvie B.H."/>
            <person name="Thurgood T.L."/>
            <person name="Robison R.A."/>
            <person name="Grose J.H."/>
        </authorList>
    </citation>
    <scope>NUCLEOTIDE SEQUENCE [LARGE SCALE GENOMIC DNA]</scope>
</reference>
<keyword evidence="2" id="KW-1185">Reference proteome</keyword>
<gene>
    <name evidence="1" type="ORF">CHEWBECCA_173</name>
</gene>
<name>A0AAE8YP10_9CAUD</name>
<evidence type="ECO:0000313" key="2">
    <source>
        <dbReference type="Proteomes" id="UP000827751"/>
    </source>
</evidence>
<sequence length="97" mass="11718">MNKMNIYQYGDTVRFECVFYNFEGEKVDPQLIKVVIYDQKYREVKSEVLTSVNKKAVGEYFYDYTTPKKEQKLYYEWYGEIDGTPSLRRGSFMTRFI</sequence>